<dbReference type="InterPro" id="IPR056924">
    <property type="entry name" value="SH3_Tf2-1"/>
</dbReference>
<dbReference type="CDD" id="cd00303">
    <property type="entry name" value="retropepsin_like"/>
    <property type="match status" value="1"/>
</dbReference>
<dbReference type="Pfam" id="PF17921">
    <property type="entry name" value="Integrase_H2C2"/>
    <property type="match status" value="1"/>
</dbReference>
<keyword evidence="5" id="KW-0479">Metal-binding</keyword>
<evidence type="ECO:0000256" key="8">
    <source>
        <dbReference type="ARBA" id="ARBA00022801"/>
    </source>
</evidence>
<evidence type="ECO:0000256" key="1">
    <source>
        <dbReference type="ARBA" id="ARBA00022670"/>
    </source>
</evidence>
<dbReference type="Pfam" id="PF00078">
    <property type="entry name" value="RVT_1"/>
    <property type="match status" value="1"/>
</dbReference>
<dbReference type="InterPro" id="IPR043128">
    <property type="entry name" value="Rev_trsase/Diguanyl_cyclase"/>
</dbReference>
<dbReference type="InterPro" id="IPR005162">
    <property type="entry name" value="Retrotrans_gag_dom"/>
</dbReference>
<keyword evidence="12" id="KW-0239">DNA-directed DNA polymerase</keyword>
<dbReference type="GO" id="GO:0003964">
    <property type="term" value="F:RNA-directed DNA polymerase activity"/>
    <property type="evidence" value="ECO:0007669"/>
    <property type="project" value="UniProtKB-KW"/>
</dbReference>
<evidence type="ECO:0000256" key="3">
    <source>
        <dbReference type="ARBA" id="ARBA00022695"/>
    </source>
</evidence>
<organism evidence="18 19">
    <name type="scientific">Paspalum notatum var. saurae</name>
    <dbReference type="NCBI Taxonomy" id="547442"/>
    <lineage>
        <taxon>Eukaryota</taxon>
        <taxon>Viridiplantae</taxon>
        <taxon>Streptophyta</taxon>
        <taxon>Embryophyta</taxon>
        <taxon>Tracheophyta</taxon>
        <taxon>Spermatophyta</taxon>
        <taxon>Magnoliopsida</taxon>
        <taxon>Liliopsida</taxon>
        <taxon>Poales</taxon>
        <taxon>Poaceae</taxon>
        <taxon>PACMAD clade</taxon>
        <taxon>Panicoideae</taxon>
        <taxon>Andropogonodae</taxon>
        <taxon>Paspaleae</taxon>
        <taxon>Paspalinae</taxon>
        <taxon>Paspalum</taxon>
    </lineage>
</organism>
<dbReference type="GO" id="GO:0006508">
    <property type="term" value="P:proteolysis"/>
    <property type="evidence" value="ECO:0007669"/>
    <property type="project" value="UniProtKB-KW"/>
</dbReference>
<dbReference type="PANTHER" id="PTHR37984">
    <property type="entry name" value="PROTEIN CBG26694"/>
    <property type="match status" value="1"/>
</dbReference>
<evidence type="ECO:0000256" key="9">
    <source>
        <dbReference type="ARBA" id="ARBA00022842"/>
    </source>
</evidence>
<dbReference type="GO" id="GO:0003677">
    <property type="term" value="F:DNA binding"/>
    <property type="evidence" value="ECO:0007669"/>
    <property type="project" value="UniProtKB-KW"/>
</dbReference>
<dbReference type="CDD" id="cd09274">
    <property type="entry name" value="RNase_HI_RT_Ty3"/>
    <property type="match status" value="1"/>
</dbReference>
<accession>A0AAQ3WRT7</accession>
<evidence type="ECO:0000256" key="4">
    <source>
        <dbReference type="ARBA" id="ARBA00022722"/>
    </source>
</evidence>
<evidence type="ECO:0000259" key="16">
    <source>
        <dbReference type="PROSITE" id="PS50878"/>
    </source>
</evidence>
<dbReference type="PROSITE" id="PS50994">
    <property type="entry name" value="INTEGRASE"/>
    <property type="match status" value="1"/>
</dbReference>
<dbReference type="GO" id="GO:0004519">
    <property type="term" value="F:endonuclease activity"/>
    <property type="evidence" value="ECO:0007669"/>
    <property type="project" value="UniProtKB-KW"/>
</dbReference>
<evidence type="ECO:0000256" key="10">
    <source>
        <dbReference type="ARBA" id="ARBA00022908"/>
    </source>
</evidence>
<evidence type="ECO:0000256" key="14">
    <source>
        <dbReference type="ARBA" id="ARBA00023172"/>
    </source>
</evidence>
<keyword evidence="6" id="KW-0064">Aspartyl protease</keyword>
<dbReference type="Pfam" id="PF17919">
    <property type="entry name" value="RT_RNaseH_2"/>
    <property type="match status" value="1"/>
</dbReference>
<evidence type="ECO:0000256" key="13">
    <source>
        <dbReference type="ARBA" id="ARBA00023125"/>
    </source>
</evidence>
<dbReference type="SUPFAM" id="SSF54160">
    <property type="entry name" value="Chromo domain-like"/>
    <property type="match status" value="1"/>
</dbReference>
<dbReference type="Gene3D" id="3.10.10.10">
    <property type="entry name" value="HIV Type 1 Reverse Transcriptase, subunit A, domain 1"/>
    <property type="match status" value="1"/>
</dbReference>
<dbReference type="Gene3D" id="3.10.20.370">
    <property type="match status" value="1"/>
</dbReference>
<dbReference type="PROSITE" id="PS50878">
    <property type="entry name" value="RT_POL"/>
    <property type="match status" value="1"/>
</dbReference>
<keyword evidence="13" id="KW-0238">DNA-binding</keyword>
<dbReference type="GO" id="GO:0004190">
    <property type="term" value="F:aspartic-type endopeptidase activity"/>
    <property type="evidence" value="ECO:0007669"/>
    <property type="project" value="UniProtKB-KW"/>
</dbReference>
<dbReference type="GO" id="GO:0006310">
    <property type="term" value="P:DNA recombination"/>
    <property type="evidence" value="ECO:0007669"/>
    <property type="project" value="UniProtKB-KW"/>
</dbReference>
<dbReference type="Pfam" id="PF03732">
    <property type="entry name" value="Retrotrans_gag"/>
    <property type="match status" value="1"/>
</dbReference>
<evidence type="ECO:0000256" key="2">
    <source>
        <dbReference type="ARBA" id="ARBA00022679"/>
    </source>
</evidence>
<proteinExistence type="predicted"/>
<evidence type="ECO:0000256" key="12">
    <source>
        <dbReference type="ARBA" id="ARBA00022932"/>
    </source>
</evidence>
<keyword evidence="8" id="KW-0378">Hydrolase</keyword>
<keyword evidence="11" id="KW-0695">RNA-directed DNA polymerase</keyword>
<dbReference type="InterPro" id="IPR041588">
    <property type="entry name" value="Integrase_H2C2"/>
</dbReference>
<keyword evidence="4" id="KW-0540">Nuclease</keyword>
<dbReference type="SUPFAM" id="SSF56672">
    <property type="entry name" value="DNA/RNA polymerases"/>
    <property type="match status" value="1"/>
</dbReference>
<dbReference type="FunFam" id="3.30.70.270:FF:000020">
    <property type="entry name" value="Transposon Tf2-6 polyprotein-like Protein"/>
    <property type="match status" value="1"/>
</dbReference>
<dbReference type="Pfam" id="PF08284">
    <property type="entry name" value="RVP_2"/>
    <property type="match status" value="1"/>
</dbReference>
<keyword evidence="10" id="KW-0229">DNA integration</keyword>
<keyword evidence="2" id="KW-0808">Transferase</keyword>
<dbReference type="InterPro" id="IPR012337">
    <property type="entry name" value="RNaseH-like_sf"/>
</dbReference>
<feature type="domain" description="Reverse transcriptase" evidence="16">
    <location>
        <begin position="425"/>
        <end position="604"/>
    </location>
</feature>
<dbReference type="SUPFAM" id="SSF50630">
    <property type="entry name" value="Acid proteases"/>
    <property type="match status" value="1"/>
</dbReference>
<gene>
    <name evidence="18" type="ORF">U9M48_020237</name>
</gene>
<dbReference type="InterPro" id="IPR016197">
    <property type="entry name" value="Chromo-like_dom_sf"/>
</dbReference>
<keyword evidence="9" id="KW-0460">Magnesium</keyword>
<dbReference type="Pfam" id="PF24626">
    <property type="entry name" value="SH3_Tf2-1"/>
    <property type="match status" value="1"/>
</dbReference>
<dbReference type="FunFam" id="3.10.10.10:FF:000007">
    <property type="entry name" value="Retrovirus-related Pol polyprotein from transposon 17.6-like Protein"/>
    <property type="match status" value="1"/>
</dbReference>
<dbReference type="GO" id="GO:0046872">
    <property type="term" value="F:metal ion binding"/>
    <property type="evidence" value="ECO:0007669"/>
    <property type="project" value="UniProtKB-KW"/>
</dbReference>
<keyword evidence="3" id="KW-0548">Nucleotidyltransferase</keyword>
<protein>
    <submittedName>
        <fullName evidence="18">Uncharacterized protein</fullName>
    </submittedName>
</protein>
<dbReference type="InterPro" id="IPR000477">
    <property type="entry name" value="RT_dom"/>
</dbReference>
<dbReference type="CDD" id="cd01647">
    <property type="entry name" value="RT_LTR"/>
    <property type="match status" value="1"/>
</dbReference>
<dbReference type="InterPro" id="IPR036397">
    <property type="entry name" value="RNaseH_sf"/>
</dbReference>
<keyword evidence="1" id="KW-0645">Protease</keyword>
<dbReference type="Gene3D" id="2.40.70.10">
    <property type="entry name" value="Acid Proteases"/>
    <property type="match status" value="1"/>
</dbReference>
<evidence type="ECO:0000256" key="5">
    <source>
        <dbReference type="ARBA" id="ARBA00022723"/>
    </source>
</evidence>
<keyword evidence="7" id="KW-0255">Endonuclease</keyword>
<evidence type="ECO:0000256" key="15">
    <source>
        <dbReference type="ARBA" id="ARBA00023268"/>
    </source>
</evidence>
<dbReference type="SUPFAM" id="SSF53098">
    <property type="entry name" value="Ribonuclease H-like"/>
    <property type="match status" value="1"/>
</dbReference>
<dbReference type="InterPro" id="IPR021109">
    <property type="entry name" value="Peptidase_aspartic_dom_sf"/>
</dbReference>
<evidence type="ECO:0000259" key="17">
    <source>
        <dbReference type="PROSITE" id="PS50994"/>
    </source>
</evidence>
<evidence type="ECO:0000256" key="6">
    <source>
        <dbReference type="ARBA" id="ARBA00022750"/>
    </source>
</evidence>
<dbReference type="Gene3D" id="1.10.340.70">
    <property type="match status" value="1"/>
</dbReference>
<evidence type="ECO:0000313" key="19">
    <source>
        <dbReference type="Proteomes" id="UP001341281"/>
    </source>
</evidence>
<dbReference type="EMBL" id="CP144748">
    <property type="protein sequence ID" value="WVZ71682.1"/>
    <property type="molecule type" value="Genomic_DNA"/>
</dbReference>
<keyword evidence="15" id="KW-0511">Multifunctional enzyme</keyword>
<dbReference type="GO" id="GO:0015074">
    <property type="term" value="P:DNA integration"/>
    <property type="evidence" value="ECO:0007669"/>
    <property type="project" value="UniProtKB-KW"/>
</dbReference>
<dbReference type="AlphaFoldDB" id="A0AAQ3WRT7"/>
<dbReference type="GO" id="GO:0003887">
    <property type="term" value="F:DNA-directed DNA polymerase activity"/>
    <property type="evidence" value="ECO:0007669"/>
    <property type="project" value="UniProtKB-KW"/>
</dbReference>
<dbReference type="InterPro" id="IPR043502">
    <property type="entry name" value="DNA/RNA_pol_sf"/>
</dbReference>
<dbReference type="PANTHER" id="PTHR37984:SF5">
    <property type="entry name" value="PROTEIN NYNRIN-LIKE"/>
    <property type="match status" value="1"/>
</dbReference>
<dbReference type="Proteomes" id="UP001341281">
    <property type="component" value="Chromosome 04"/>
</dbReference>
<name>A0AAQ3WRT7_PASNO</name>
<reference evidence="18 19" key="1">
    <citation type="submission" date="2024-02" db="EMBL/GenBank/DDBJ databases">
        <title>High-quality chromosome-scale genome assembly of Pensacola bahiagrass (Paspalum notatum Flugge var. saurae).</title>
        <authorList>
            <person name="Vega J.M."/>
            <person name="Podio M."/>
            <person name="Orjuela J."/>
            <person name="Siena L.A."/>
            <person name="Pessino S.C."/>
            <person name="Combes M.C."/>
            <person name="Mariac C."/>
            <person name="Albertini E."/>
            <person name="Pupilli F."/>
            <person name="Ortiz J.P.A."/>
            <person name="Leblanc O."/>
        </authorList>
    </citation>
    <scope>NUCLEOTIDE SEQUENCE [LARGE SCALE GENOMIC DNA]</scope>
    <source>
        <strain evidence="18">R1</strain>
        <tissue evidence="18">Leaf</tissue>
    </source>
</reference>
<keyword evidence="14" id="KW-0233">DNA recombination</keyword>
<sequence>MEGNAAQWFQVYKARQGIGTWAKFVEVVHAKFGVYDYQNAVTEFLDLKQTGTVEEYVAAFEELQFQVAAHNMGMDEVYFVSQFMRGLKPELRYGVHSQMPETVEKAIMLAKIQQKLLEEPKAKMARGAITLKSNNFPLKQEQKSQFNPALTKERQLRDFRRANGLCYYCGDKFDSTHLEKCPKRQKLQANALVINELDVPQLDVPLTDEVLNQLAIEDSLAEEFCTLSLNALSGTDTGPCMKLKSFGNKVMLLLVDSGSSHSFVNGAFLNQVSCQMQKVSPSKVKLANGDEIVTNQAVTGLEWWCQGHTFTTPMKVLPLGSYDAILGYDWLEMHSPMQFTLKGVPPVPLQLTEMYAEQLVKWSKGNDIWACALVAPISSEQSPSSFPEITTILKEYSEVFTIPTALPPHRHYDHTIPILPGATPVNSRPYRYSHLHKDEIERQIKKKDGSWHMCVDYRRLNAITVKNRFPIPLVEEILDELSGSKYFTKLDLTSRYYQVRMAPQDEYKTAFKTHHGHYHFKVMPFGLTNAPATFQCIMNDILSPFLRKFVMVFMDDILVYSPTLSQHVEHLTSVLKQLRQHKFYLKLVKCSFAQHKLEYLGHIISGDGVATDPSKTAAMQAWPTPTSVTELRGFLGLTGYYRRFIKGYGILARLLTILLKKDAFQWTDTFQWTDSAEQSFLALKQAMQNTPVLALPNFQLPFIVETDACALGIGTVLMQQERPIAYLSKALGEKQKQLSIYEKEFLALIMAVEKWRQYLQRTEFIIRTDHSSLAYLSEQNLHSELQRKAMARTMGLQLKVKGKYSCGCFVSCGSPNGYSISFSGTTSQEVLNSYTTDPVAQKLLAQLAIHSPDSEGYELVDGLIKHKVIAAMHSSPIGGHSGAKATYYRVKRLFGWKGLRSDVDDFVKQCHICQQSKHELIHTHPGSCSLCQYLQVLGLILLWILLKGFQLFFQYHPGGGGSAYKNRDRIFLSTFWKELFQLLGTKLASSTAYHPQMDGQTERVNQCLEMYLRCSISASPRDWKAWLPLAELWYNSAHHASLGCSPFKALYGYEPNTVLAKVGDAAYKIQLPSGTLIHPVFHVSQLKPFTPNYSPVYSDTAEFAELDKTDVLPEAILDRRPVKKGNQAITQVLIKWTNLPATLATWKDYNVVTARFPSAVAWGQATSQGGGDVSTMT</sequence>
<dbReference type="InterPro" id="IPR050951">
    <property type="entry name" value="Retrovirus_Pol_polyprotein"/>
</dbReference>
<dbReference type="InterPro" id="IPR001584">
    <property type="entry name" value="Integrase_cat-core"/>
</dbReference>
<dbReference type="InterPro" id="IPR041577">
    <property type="entry name" value="RT_RNaseH_2"/>
</dbReference>
<keyword evidence="19" id="KW-1185">Reference proteome</keyword>
<dbReference type="Gene3D" id="3.30.70.270">
    <property type="match status" value="2"/>
</dbReference>
<evidence type="ECO:0000313" key="18">
    <source>
        <dbReference type="EMBL" id="WVZ71682.1"/>
    </source>
</evidence>
<evidence type="ECO:0000256" key="7">
    <source>
        <dbReference type="ARBA" id="ARBA00022759"/>
    </source>
</evidence>
<dbReference type="Gene3D" id="3.30.420.10">
    <property type="entry name" value="Ribonuclease H-like superfamily/Ribonuclease H"/>
    <property type="match status" value="1"/>
</dbReference>
<evidence type="ECO:0000256" key="11">
    <source>
        <dbReference type="ARBA" id="ARBA00022918"/>
    </source>
</evidence>
<feature type="domain" description="Integrase catalytic" evidence="17">
    <location>
        <begin position="949"/>
        <end position="1054"/>
    </location>
</feature>